<evidence type="ECO:0008006" key="4">
    <source>
        <dbReference type="Google" id="ProtNLM"/>
    </source>
</evidence>
<feature type="transmembrane region" description="Helical" evidence="1">
    <location>
        <begin position="135"/>
        <end position="155"/>
    </location>
</feature>
<keyword evidence="1" id="KW-0472">Membrane</keyword>
<evidence type="ECO:0000256" key="1">
    <source>
        <dbReference type="SAM" id="Phobius"/>
    </source>
</evidence>
<evidence type="ECO:0000313" key="3">
    <source>
        <dbReference type="Proteomes" id="UP000073601"/>
    </source>
</evidence>
<accession>A0A128FG33</accession>
<dbReference type="EMBL" id="FIZY01000042">
    <property type="protein sequence ID" value="CZF85749.1"/>
    <property type="molecule type" value="Genomic_DNA"/>
</dbReference>
<evidence type="ECO:0000313" key="2">
    <source>
        <dbReference type="EMBL" id="CZF85749.1"/>
    </source>
</evidence>
<dbReference type="Proteomes" id="UP000073601">
    <property type="component" value="Unassembled WGS sequence"/>
</dbReference>
<protein>
    <recommendedName>
        <fullName evidence="4">DUF1772 domain-containing protein</fullName>
    </recommendedName>
</protein>
<organism evidence="2 3">
    <name type="scientific">Grimontia marina</name>
    <dbReference type="NCBI Taxonomy" id="646534"/>
    <lineage>
        <taxon>Bacteria</taxon>
        <taxon>Pseudomonadati</taxon>
        <taxon>Pseudomonadota</taxon>
        <taxon>Gammaproteobacteria</taxon>
        <taxon>Vibrionales</taxon>
        <taxon>Vibrionaceae</taxon>
        <taxon>Grimontia</taxon>
    </lineage>
</organism>
<dbReference type="OrthoDB" id="5624827at2"/>
<dbReference type="InterPro" id="IPR013901">
    <property type="entry name" value="Anthrone_oxy"/>
</dbReference>
<keyword evidence="1" id="KW-1133">Transmembrane helix</keyword>
<keyword evidence="3" id="KW-1185">Reference proteome</keyword>
<name>A0A128FG33_9GAMM</name>
<feature type="transmembrane region" description="Helical" evidence="1">
    <location>
        <begin position="54"/>
        <end position="74"/>
    </location>
</feature>
<dbReference type="Pfam" id="PF08592">
    <property type="entry name" value="Anthrone_oxy"/>
    <property type="match status" value="1"/>
</dbReference>
<keyword evidence="1" id="KW-0812">Transmembrane</keyword>
<gene>
    <name evidence="2" type="ORF">GMA8713_03782</name>
</gene>
<feature type="transmembrane region" description="Helical" evidence="1">
    <location>
        <begin position="81"/>
        <end position="103"/>
    </location>
</feature>
<dbReference type="AlphaFoldDB" id="A0A128FG33"/>
<proteinExistence type="predicted"/>
<sequence>MNRLLGVSSTILLGLMAGFFATYSFNVNMAMLEVNGETYASVQSLFNQKVRHTAFFVCFFGAGLLPLVTGVYWLKEKQTMISLGWLLIALTYILGIIVFTRLVNLPLNYYTESWDPSVLPPDWEVVRKEWNRANLFRAIVSIAVFIGALLLREFVTWDRRAR</sequence>
<dbReference type="RefSeq" id="WP_062713084.1">
    <property type="nucleotide sequence ID" value="NZ_CAWRCI010000042.1"/>
</dbReference>
<reference evidence="3" key="1">
    <citation type="submission" date="2016-02" db="EMBL/GenBank/DDBJ databases">
        <authorList>
            <person name="Rodrigo-Torres Lidia"/>
            <person name="Arahal R.David."/>
        </authorList>
    </citation>
    <scope>NUCLEOTIDE SEQUENCE [LARGE SCALE GENOMIC DNA]</scope>
    <source>
        <strain evidence="3">CECT 8713</strain>
    </source>
</reference>